<protein>
    <recommendedName>
        <fullName evidence="1">F-box domain-containing protein</fullName>
    </recommendedName>
</protein>
<dbReference type="PANTHER" id="PTHR31639:SF42">
    <property type="entry name" value="OS02G0160200 PROTEIN"/>
    <property type="match status" value="1"/>
</dbReference>
<reference evidence="2" key="1">
    <citation type="submission" date="2013-08" db="EMBL/GenBank/DDBJ databases">
        <title>Gene expansion shapes genome architecture in the human pathogen Lichtheimia corymbifera: an evolutionary genomics analysis in the ancient terrestrial Mucorales (Mucoromycotina).</title>
        <authorList>
            <person name="Schwartze V.U."/>
            <person name="Winter S."/>
            <person name="Shelest E."/>
            <person name="Marcet-Houben M."/>
            <person name="Horn F."/>
            <person name="Wehner S."/>
            <person name="Hoffmann K."/>
            <person name="Riege K."/>
            <person name="Sammeth M."/>
            <person name="Nowrousian M."/>
            <person name="Valiante V."/>
            <person name="Linde J."/>
            <person name="Jacobsen I.D."/>
            <person name="Marz M."/>
            <person name="Brakhage A.A."/>
            <person name="Gabaldon T."/>
            <person name="Bocker S."/>
            <person name="Voigt K."/>
        </authorList>
    </citation>
    <scope>NUCLEOTIDE SEQUENCE [LARGE SCALE GENOMIC DNA]</scope>
    <source>
        <strain evidence="2">FSU 9682</strain>
    </source>
</reference>
<dbReference type="VEuPathDB" id="FungiDB:LCOR_00622.1"/>
<evidence type="ECO:0000313" key="3">
    <source>
        <dbReference type="Proteomes" id="UP000027586"/>
    </source>
</evidence>
<accession>A0A068RFB1</accession>
<dbReference type="SUPFAM" id="SSF81383">
    <property type="entry name" value="F-box domain"/>
    <property type="match status" value="1"/>
</dbReference>
<dbReference type="InterPro" id="IPR036047">
    <property type="entry name" value="F-box-like_dom_sf"/>
</dbReference>
<dbReference type="Pfam" id="PF12937">
    <property type="entry name" value="F-box-like"/>
    <property type="match status" value="1"/>
</dbReference>
<dbReference type="SUPFAM" id="SSF52047">
    <property type="entry name" value="RNI-like"/>
    <property type="match status" value="2"/>
</dbReference>
<feature type="domain" description="F-box" evidence="1">
    <location>
        <begin position="6"/>
        <end position="54"/>
    </location>
</feature>
<dbReference type="InterPro" id="IPR001810">
    <property type="entry name" value="F-box_dom"/>
</dbReference>
<comment type="caution">
    <text evidence="2">The sequence shown here is derived from an EMBL/GenBank/DDBJ whole genome shotgun (WGS) entry which is preliminary data.</text>
</comment>
<name>A0A068RFB1_9FUNG</name>
<dbReference type="AlphaFoldDB" id="A0A068RFB1"/>
<dbReference type="OrthoDB" id="2227197at2759"/>
<dbReference type="InterPro" id="IPR032675">
    <property type="entry name" value="LRR_dom_sf"/>
</dbReference>
<sequence>MTVNHLQLSERLPYDIIERIFACLSQNDCLECMAVSRTWYKLIPQYATLVWRQVHISGGQQDERFKECLGPHVQHCQISGANDSQTCAVLHMLTQQGCNHLQTLAFTHCRLPDQRRFIQILAPLTTHLRKLTFTEHSDNMAIIHILALCPNITHFTLSSLESNAEIYNNDPLLCQRLPDNLVFDRLLHLRLDVIMDKHKRLAPILKRCPHLKYLAVCNIAPDTDAYLLPSSATVDLDLFMQCCPELTFVECNSWEQQKDDDTVEYDLKSGGSNGLLQLITREATDYTAADIMPIVMKHQHTLSLLSLGGALGAGNMSRSNWTNLASIHAPKLCTLSLKYITISSTLLETMIHQCPALEDVTLWTTDPTQSPPETALRELSNLKRLDLGRFSNSMNRSNFLQSLRGIESLVLRYWGRDLADEELDTLSSMEGLQELLLVQSGSRVTQQGLCRFAKNAIWLRRLELHNMACMLSEAVLAAWGEMQCLTTLKLVCCKGLTCQGIRGMVDRSTSLRQFNIAYCDLIDTFGVMDYVNNKLAAAAQC</sequence>
<evidence type="ECO:0000259" key="1">
    <source>
        <dbReference type="PROSITE" id="PS50181"/>
    </source>
</evidence>
<organism evidence="2 3">
    <name type="scientific">Lichtheimia corymbifera JMRC:FSU:9682</name>
    <dbReference type="NCBI Taxonomy" id="1263082"/>
    <lineage>
        <taxon>Eukaryota</taxon>
        <taxon>Fungi</taxon>
        <taxon>Fungi incertae sedis</taxon>
        <taxon>Mucoromycota</taxon>
        <taxon>Mucoromycotina</taxon>
        <taxon>Mucoromycetes</taxon>
        <taxon>Mucorales</taxon>
        <taxon>Lichtheimiaceae</taxon>
        <taxon>Lichtheimia</taxon>
    </lineage>
</organism>
<dbReference type="EMBL" id="CBTN010000002">
    <property type="protein sequence ID" value="CDH48853.1"/>
    <property type="molecule type" value="Genomic_DNA"/>
</dbReference>
<gene>
    <name evidence="2" type="ORF">LCOR_00622.1</name>
</gene>
<dbReference type="CDD" id="cd09917">
    <property type="entry name" value="F-box_SF"/>
    <property type="match status" value="1"/>
</dbReference>
<keyword evidence="3" id="KW-1185">Reference proteome</keyword>
<proteinExistence type="predicted"/>
<evidence type="ECO:0000313" key="2">
    <source>
        <dbReference type="EMBL" id="CDH48853.1"/>
    </source>
</evidence>
<dbReference type="Gene3D" id="1.20.1280.50">
    <property type="match status" value="1"/>
</dbReference>
<dbReference type="PANTHER" id="PTHR31639">
    <property type="entry name" value="F-BOX PROTEIN-LIKE"/>
    <property type="match status" value="1"/>
</dbReference>
<dbReference type="Gene3D" id="3.80.10.10">
    <property type="entry name" value="Ribonuclease Inhibitor"/>
    <property type="match status" value="1"/>
</dbReference>
<dbReference type="Proteomes" id="UP000027586">
    <property type="component" value="Unassembled WGS sequence"/>
</dbReference>
<dbReference type="PROSITE" id="PS50181">
    <property type="entry name" value="FBOX"/>
    <property type="match status" value="1"/>
</dbReference>